<evidence type="ECO:0000313" key="2">
    <source>
        <dbReference type="EMBL" id="SNR36401.1"/>
    </source>
</evidence>
<evidence type="ECO:0000313" key="3">
    <source>
        <dbReference type="Proteomes" id="UP000198379"/>
    </source>
</evidence>
<name>A0A238VQE0_9FLAO</name>
<feature type="domain" description="Gliding motility-associated protein GldM N-terminal" evidence="1">
    <location>
        <begin position="20"/>
        <end position="192"/>
    </location>
</feature>
<keyword evidence="3" id="KW-1185">Reference proteome</keyword>
<evidence type="ECO:0000259" key="1">
    <source>
        <dbReference type="Pfam" id="PF12081"/>
    </source>
</evidence>
<proteinExistence type="predicted"/>
<dbReference type="Proteomes" id="UP000198379">
    <property type="component" value="Unassembled WGS sequence"/>
</dbReference>
<reference evidence="2 3" key="1">
    <citation type="submission" date="2017-06" db="EMBL/GenBank/DDBJ databases">
        <authorList>
            <person name="Kim H.J."/>
            <person name="Triplett B.A."/>
        </authorList>
    </citation>
    <scope>NUCLEOTIDE SEQUENCE [LARGE SCALE GENOMIC DNA]</scope>
    <source>
        <strain evidence="2 3">DSM 25597</strain>
    </source>
</reference>
<organism evidence="2 3">
    <name type="scientific">Dokdonia pacifica</name>
    <dbReference type="NCBI Taxonomy" id="1627892"/>
    <lineage>
        <taxon>Bacteria</taxon>
        <taxon>Pseudomonadati</taxon>
        <taxon>Bacteroidota</taxon>
        <taxon>Flavobacteriia</taxon>
        <taxon>Flavobacteriales</taxon>
        <taxon>Flavobacteriaceae</taxon>
        <taxon>Dokdonia</taxon>
    </lineage>
</organism>
<dbReference type="Pfam" id="PF12081">
    <property type="entry name" value="GldM_1st"/>
    <property type="match status" value="1"/>
</dbReference>
<dbReference type="EMBL" id="FZNY01000001">
    <property type="protein sequence ID" value="SNR36401.1"/>
    <property type="molecule type" value="Genomic_DNA"/>
</dbReference>
<gene>
    <name evidence="2" type="ORF">SAMN06265376_101181</name>
</gene>
<sequence length="199" mass="22727">MVIAILIAVFITIGIYSEREVLSTFGTINQKLEETNTRSVANKDSLIHQIQNNSFKVKAMFLRDLVQEFHGDLEDHKEKLLNGDIGEDYSKANKETILFVKDDSITQDGASFITSMKQMRLDFVTNAPEDSLLLNKINEFFPLELANSQEKRESWLRYHFEGFPVIASVTKLTSIQNDAQVIESQILTHFLSQKIPNTQ</sequence>
<dbReference type="InterPro" id="IPR022720">
    <property type="entry name" value="Motility-assoc_prot_GldM_N"/>
</dbReference>
<accession>A0A238VQE0</accession>
<dbReference type="AlphaFoldDB" id="A0A238VQE0"/>
<protein>
    <submittedName>
        <fullName evidence="2">GldM N-terminal domain-containing protein</fullName>
    </submittedName>
</protein>